<dbReference type="GO" id="GO:0004623">
    <property type="term" value="F:phospholipase A2 activity"/>
    <property type="evidence" value="ECO:0007669"/>
    <property type="project" value="InterPro"/>
</dbReference>
<protein>
    <recommendedName>
        <fullName evidence="5">Phospholipase A2 domain-containing protein</fullName>
    </recommendedName>
</protein>
<evidence type="ECO:0000256" key="1">
    <source>
        <dbReference type="ARBA" id="ARBA00004613"/>
    </source>
</evidence>
<dbReference type="GO" id="GO:0006644">
    <property type="term" value="P:phospholipid metabolic process"/>
    <property type="evidence" value="ECO:0007669"/>
    <property type="project" value="InterPro"/>
</dbReference>
<dbReference type="SUPFAM" id="SSF48619">
    <property type="entry name" value="Phospholipase A2, PLA2"/>
    <property type="match status" value="1"/>
</dbReference>
<evidence type="ECO:0000313" key="4">
    <source>
        <dbReference type="Proteomes" id="UP000078290"/>
    </source>
</evidence>
<dbReference type="Gene3D" id="1.20.90.10">
    <property type="entry name" value="Phospholipase A2 domain"/>
    <property type="match status" value="1"/>
</dbReference>
<dbReference type="PROSITE" id="PS00118">
    <property type="entry name" value="PA2_HIS"/>
    <property type="match status" value="1"/>
</dbReference>
<gene>
    <name evidence="3" type="ORF">A7K69_19380</name>
</gene>
<accession>A0A1B7KSE3</accession>
<dbReference type="AlphaFoldDB" id="A0A1B7KSE3"/>
<organism evidence="3 4">
    <name type="scientific">Parageobacillus thermoglucosidasius</name>
    <name type="common">Geobacillus thermoglucosidasius</name>
    <dbReference type="NCBI Taxonomy" id="1426"/>
    <lineage>
        <taxon>Bacteria</taxon>
        <taxon>Bacillati</taxon>
        <taxon>Bacillota</taxon>
        <taxon>Bacilli</taxon>
        <taxon>Bacillales</taxon>
        <taxon>Anoxybacillaceae</taxon>
        <taxon>Parageobacillus</taxon>
    </lineage>
</organism>
<comment type="subcellular location">
    <subcellularLocation>
        <location evidence="1">Secreted</location>
    </subcellularLocation>
</comment>
<sequence>MLCNSLLSRFANQKNIKKRGNEIMQGLVLVGSAIKPESVKVQTLLENPTVANMVKKIKQYRDFADHELEVFDAYQFEGKIKDRENSLKRGEGAVLALKDQSVSLNILFAESGQEKQVHITGFVIQEDNDKQYFYKFQAKGQDIKLVLATEFDGKIKEQYLSNFDQKLFKYDENFKYGILDNENEVEAHISWKDGCLPGGYKWCGGKCHNYPDSGGDGSVINEVDACCMLHDYCYRYDWNTVDGCDDSLCECVKPYSYWAALFIQLYFCD</sequence>
<name>A0A1B7KSE3_PARTM</name>
<comment type="caution">
    <text evidence="3">The sequence shown here is derived from an EMBL/GenBank/DDBJ whole genome shotgun (WGS) entry which is preliminary data.</text>
</comment>
<proteinExistence type="predicted"/>
<evidence type="ECO:0008006" key="5">
    <source>
        <dbReference type="Google" id="ProtNLM"/>
    </source>
</evidence>
<dbReference type="EMBL" id="LXMA01000022">
    <property type="protein sequence ID" value="OAT73011.1"/>
    <property type="molecule type" value="Genomic_DNA"/>
</dbReference>
<dbReference type="GO" id="GO:0005576">
    <property type="term" value="C:extracellular region"/>
    <property type="evidence" value="ECO:0007669"/>
    <property type="project" value="UniProtKB-SubCell"/>
</dbReference>
<dbReference type="InterPro" id="IPR036444">
    <property type="entry name" value="PLipase_A2_dom_sf"/>
</dbReference>
<dbReference type="Proteomes" id="UP000078290">
    <property type="component" value="Unassembled WGS sequence"/>
</dbReference>
<dbReference type="InterPro" id="IPR033113">
    <property type="entry name" value="PLA2_histidine"/>
</dbReference>
<evidence type="ECO:0000313" key="3">
    <source>
        <dbReference type="EMBL" id="OAT73011.1"/>
    </source>
</evidence>
<keyword evidence="2" id="KW-0964">Secreted</keyword>
<dbReference type="GO" id="GO:0050482">
    <property type="term" value="P:arachidonate secretion"/>
    <property type="evidence" value="ECO:0007669"/>
    <property type="project" value="InterPro"/>
</dbReference>
<reference evidence="4" key="1">
    <citation type="submission" date="2016-05" db="EMBL/GenBank/DDBJ databases">
        <authorList>
            <person name="Wang W."/>
            <person name="Zhu L."/>
        </authorList>
    </citation>
    <scope>NUCLEOTIDE SEQUENCE [LARGE SCALE GENOMIC DNA]</scope>
    <source>
        <strain evidence="4">W-2</strain>
    </source>
</reference>
<evidence type="ECO:0000256" key="2">
    <source>
        <dbReference type="ARBA" id="ARBA00022525"/>
    </source>
</evidence>